<keyword evidence="3" id="KW-1185">Reference proteome</keyword>
<accession>A0AAV5ITJ7</accession>
<organism evidence="2 3">
    <name type="scientific">Rubroshorea leprosula</name>
    <dbReference type="NCBI Taxonomy" id="152421"/>
    <lineage>
        <taxon>Eukaryota</taxon>
        <taxon>Viridiplantae</taxon>
        <taxon>Streptophyta</taxon>
        <taxon>Embryophyta</taxon>
        <taxon>Tracheophyta</taxon>
        <taxon>Spermatophyta</taxon>
        <taxon>Magnoliopsida</taxon>
        <taxon>eudicotyledons</taxon>
        <taxon>Gunneridae</taxon>
        <taxon>Pentapetalae</taxon>
        <taxon>rosids</taxon>
        <taxon>malvids</taxon>
        <taxon>Malvales</taxon>
        <taxon>Dipterocarpaceae</taxon>
        <taxon>Rubroshorea</taxon>
    </lineage>
</organism>
<gene>
    <name evidence="2" type="ORF">SLEP1_g13791</name>
</gene>
<name>A0AAV5ITJ7_9ROSI</name>
<comment type="caution">
    <text evidence="2">The sequence shown here is derived from an EMBL/GenBank/DDBJ whole genome shotgun (WGS) entry which is preliminary data.</text>
</comment>
<protein>
    <recommendedName>
        <fullName evidence="1">Reverse transcriptase zinc-binding domain-containing protein</fullName>
    </recommendedName>
</protein>
<sequence length="174" mass="20589">MQVGDGRQVSPFYDWWAGELRFCELISKDEIVVWGHDLTVSEWWDGLDWTILDSFVRRHPMLVQIIRCQKLSKQVDKAVWKPAKNGLFTISSCYKFLRVKRPKGRLKTRDLLTSRGMRIEKGCCLCGRYDETCEHLFFYCSFAKEVWRLVLDFLNIHRQPKRSDLEAIEAIKVL</sequence>
<evidence type="ECO:0000313" key="3">
    <source>
        <dbReference type="Proteomes" id="UP001054252"/>
    </source>
</evidence>
<dbReference type="AlphaFoldDB" id="A0AAV5ITJ7"/>
<dbReference type="Proteomes" id="UP001054252">
    <property type="component" value="Unassembled WGS sequence"/>
</dbReference>
<evidence type="ECO:0000313" key="2">
    <source>
        <dbReference type="EMBL" id="GKV01223.1"/>
    </source>
</evidence>
<reference evidence="2 3" key="1">
    <citation type="journal article" date="2021" name="Commun. Biol.">
        <title>The genome of Shorea leprosula (Dipterocarpaceae) highlights the ecological relevance of drought in aseasonal tropical rainforests.</title>
        <authorList>
            <person name="Ng K.K.S."/>
            <person name="Kobayashi M.J."/>
            <person name="Fawcett J.A."/>
            <person name="Hatakeyama M."/>
            <person name="Paape T."/>
            <person name="Ng C.H."/>
            <person name="Ang C.C."/>
            <person name="Tnah L.H."/>
            <person name="Lee C.T."/>
            <person name="Nishiyama T."/>
            <person name="Sese J."/>
            <person name="O'Brien M.J."/>
            <person name="Copetti D."/>
            <person name="Mohd Noor M.I."/>
            <person name="Ong R.C."/>
            <person name="Putra M."/>
            <person name="Sireger I.Z."/>
            <person name="Indrioko S."/>
            <person name="Kosugi Y."/>
            <person name="Izuno A."/>
            <person name="Isagi Y."/>
            <person name="Lee S.L."/>
            <person name="Shimizu K.K."/>
        </authorList>
    </citation>
    <scope>NUCLEOTIDE SEQUENCE [LARGE SCALE GENOMIC DNA]</scope>
    <source>
        <strain evidence="2">214</strain>
    </source>
</reference>
<dbReference type="EMBL" id="BPVZ01000016">
    <property type="protein sequence ID" value="GKV01223.1"/>
    <property type="molecule type" value="Genomic_DNA"/>
</dbReference>
<evidence type="ECO:0000259" key="1">
    <source>
        <dbReference type="Pfam" id="PF13966"/>
    </source>
</evidence>
<dbReference type="InterPro" id="IPR026960">
    <property type="entry name" value="RVT-Znf"/>
</dbReference>
<dbReference type="Pfam" id="PF13966">
    <property type="entry name" value="zf-RVT"/>
    <property type="match status" value="1"/>
</dbReference>
<proteinExistence type="predicted"/>
<feature type="domain" description="Reverse transcriptase zinc-binding" evidence="1">
    <location>
        <begin position="94"/>
        <end position="147"/>
    </location>
</feature>